<keyword evidence="5 9" id="KW-0297">G-protein coupled receptor</keyword>
<feature type="transmembrane region" description="Helical" evidence="10">
    <location>
        <begin position="238"/>
        <end position="258"/>
    </location>
</feature>
<dbReference type="GO" id="GO:0004930">
    <property type="term" value="F:G protein-coupled receptor activity"/>
    <property type="evidence" value="ECO:0007669"/>
    <property type="project" value="UniProtKB-KW"/>
</dbReference>
<dbReference type="SUPFAM" id="SSF81321">
    <property type="entry name" value="Family A G protein-coupled receptor-like"/>
    <property type="match status" value="1"/>
</dbReference>
<evidence type="ECO:0000259" key="11">
    <source>
        <dbReference type="PROSITE" id="PS50262"/>
    </source>
</evidence>
<evidence type="ECO:0000256" key="9">
    <source>
        <dbReference type="RuleBase" id="RU000688"/>
    </source>
</evidence>
<dbReference type="InterPro" id="IPR017452">
    <property type="entry name" value="GPCR_Rhodpsn_7TM"/>
</dbReference>
<evidence type="ECO:0000256" key="8">
    <source>
        <dbReference type="ARBA" id="ARBA00023224"/>
    </source>
</evidence>
<dbReference type="PANTHER" id="PTHR24228">
    <property type="entry name" value="B2 BRADYKININ RECEPTOR/ANGIOTENSIN II RECEPTOR"/>
    <property type="match status" value="1"/>
</dbReference>
<evidence type="ECO:0000313" key="13">
    <source>
        <dbReference type="Proteomes" id="UP001152320"/>
    </source>
</evidence>
<feature type="transmembrane region" description="Helical" evidence="10">
    <location>
        <begin position="27"/>
        <end position="52"/>
    </location>
</feature>
<keyword evidence="8 9" id="KW-0807">Transducer</keyword>
<dbReference type="OrthoDB" id="10044919at2759"/>
<evidence type="ECO:0000256" key="10">
    <source>
        <dbReference type="SAM" id="Phobius"/>
    </source>
</evidence>
<keyword evidence="3 9" id="KW-0812">Transmembrane</keyword>
<evidence type="ECO:0000313" key="12">
    <source>
        <dbReference type="EMBL" id="KAJ8033106.1"/>
    </source>
</evidence>
<evidence type="ECO:0000256" key="1">
    <source>
        <dbReference type="ARBA" id="ARBA00004651"/>
    </source>
</evidence>
<sequence length="303" mass="34870">MVIGIIGNSLVLTAVSRFKSLQTVANAFIVNLAIADLLVCFDLVPYFISIFAEYSPSMDTMCTFVLIFAHSSIGCSIFTLASIAVNRFVLISSPRKYYRIIFRRKIVIVWIGLLWITAIVISVVPPFVFNIGKLTYDPIHHWCRSPANYKTSELYDKVLIYGFIPVPLAITIVCYVGIFLRLFLHNQAMQKHSRQSPESLTERYFTFWRFISTPNGLVFNRRDNESYRRNISITKNMFYVLCAYLICCFPLTICSQVYRVCPIDRLARHIVSFNSAIIPIIYGVNHPQFRQAYIKMLKCETTS</sequence>
<gene>
    <name evidence="12" type="ORF">HOLleu_23244</name>
</gene>
<dbReference type="EMBL" id="JAIZAY010000011">
    <property type="protein sequence ID" value="KAJ8033106.1"/>
    <property type="molecule type" value="Genomic_DNA"/>
</dbReference>
<comment type="similarity">
    <text evidence="9">Belongs to the G-protein coupled receptor 1 family.</text>
</comment>
<proteinExistence type="inferred from homology"/>
<feature type="transmembrane region" description="Helical" evidence="10">
    <location>
        <begin position="106"/>
        <end position="128"/>
    </location>
</feature>
<dbReference type="PROSITE" id="PS50262">
    <property type="entry name" value="G_PROTEIN_RECEP_F1_2"/>
    <property type="match status" value="1"/>
</dbReference>
<keyword evidence="4 10" id="KW-1133">Transmembrane helix</keyword>
<dbReference type="PROSITE" id="PS00237">
    <property type="entry name" value="G_PROTEIN_RECEP_F1_1"/>
    <property type="match status" value="1"/>
</dbReference>
<evidence type="ECO:0000256" key="3">
    <source>
        <dbReference type="ARBA" id="ARBA00022692"/>
    </source>
</evidence>
<dbReference type="Gene3D" id="1.20.1070.10">
    <property type="entry name" value="Rhodopsin 7-helix transmembrane proteins"/>
    <property type="match status" value="1"/>
</dbReference>
<dbReference type="GO" id="GO:0005886">
    <property type="term" value="C:plasma membrane"/>
    <property type="evidence" value="ECO:0007669"/>
    <property type="project" value="UniProtKB-SubCell"/>
</dbReference>
<keyword evidence="6 10" id="KW-0472">Membrane</keyword>
<feature type="transmembrane region" description="Helical" evidence="10">
    <location>
        <begin position="64"/>
        <end position="85"/>
    </location>
</feature>
<feature type="transmembrane region" description="Helical" evidence="10">
    <location>
        <begin position="158"/>
        <end position="184"/>
    </location>
</feature>
<feature type="domain" description="G-protein coupled receptors family 1 profile" evidence="11">
    <location>
        <begin position="7"/>
        <end position="282"/>
    </location>
</feature>
<dbReference type="InterPro" id="IPR000276">
    <property type="entry name" value="GPCR_Rhodpsn"/>
</dbReference>
<evidence type="ECO:0000256" key="5">
    <source>
        <dbReference type="ARBA" id="ARBA00023040"/>
    </source>
</evidence>
<comment type="caution">
    <text evidence="12">The sequence shown here is derived from an EMBL/GenBank/DDBJ whole genome shotgun (WGS) entry which is preliminary data.</text>
</comment>
<dbReference type="Pfam" id="PF00001">
    <property type="entry name" value="7tm_1"/>
    <property type="match status" value="1"/>
</dbReference>
<dbReference type="Proteomes" id="UP001152320">
    <property type="component" value="Chromosome 11"/>
</dbReference>
<dbReference type="CDD" id="cd00637">
    <property type="entry name" value="7tm_classA_rhodopsin-like"/>
    <property type="match status" value="1"/>
</dbReference>
<dbReference type="PRINTS" id="PR00237">
    <property type="entry name" value="GPCRRHODOPSN"/>
</dbReference>
<dbReference type="PANTHER" id="PTHR24228:SF59">
    <property type="entry name" value="NEUROPEPTIDE RECEPTOR 15"/>
    <property type="match status" value="1"/>
</dbReference>
<evidence type="ECO:0000256" key="7">
    <source>
        <dbReference type="ARBA" id="ARBA00023170"/>
    </source>
</evidence>
<name>A0A9Q1H5H8_HOLLE</name>
<evidence type="ECO:0000256" key="6">
    <source>
        <dbReference type="ARBA" id="ARBA00023136"/>
    </source>
</evidence>
<keyword evidence="7 9" id="KW-0675">Receptor</keyword>
<comment type="subcellular location">
    <subcellularLocation>
        <location evidence="1">Cell membrane</location>
        <topology evidence="1">Multi-pass membrane protein</topology>
    </subcellularLocation>
</comment>
<reference evidence="12" key="1">
    <citation type="submission" date="2021-10" db="EMBL/GenBank/DDBJ databases">
        <title>Tropical sea cucumber genome reveals ecological adaptation and Cuvierian tubules defense mechanism.</title>
        <authorList>
            <person name="Chen T."/>
        </authorList>
    </citation>
    <scope>NUCLEOTIDE SEQUENCE</scope>
    <source>
        <strain evidence="12">Nanhai2018</strain>
        <tissue evidence="12">Muscle</tissue>
    </source>
</reference>
<organism evidence="12 13">
    <name type="scientific">Holothuria leucospilota</name>
    <name type="common">Black long sea cucumber</name>
    <name type="synonym">Mertensiothuria leucospilota</name>
    <dbReference type="NCBI Taxonomy" id="206669"/>
    <lineage>
        <taxon>Eukaryota</taxon>
        <taxon>Metazoa</taxon>
        <taxon>Echinodermata</taxon>
        <taxon>Eleutherozoa</taxon>
        <taxon>Echinozoa</taxon>
        <taxon>Holothuroidea</taxon>
        <taxon>Aspidochirotacea</taxon>
        <taxon>Aspidochirotida</taxon>
        <taxon>Holothuriidae</taxon>
        <taxon>Holothuria</taxon>
    </lineage>
</organism>
<keyword evidence="2" id="KW-1003">Cell membrane</keyword>
<dbReference type="AlphaFoldDB" id="A0A9Q1H5H8"/>
<accession>A0A9Q1H5H8</accession>
<protein>
    <submittedName>
        <fullName evidence="12">Rhodopsin, GQ-coupled</fullName>
    </submittedName>
</protein>
<evidence type="ECO:0000256" key="4">
    <source>
        <dbReference type="ARBA" id="ARBA00022989"/>
    </source>
</evidence>
<evidence type="ECO:0000256" key="2">
    <source>
        <dbReference type="ARBA" id="ARBA00022475"/>
    </source>
</evidence>
<keyword evidence="13" id="KW-1185">Reference proteome</keyword>